<accession>A0A0P1E7E9</accession>
<dbReference type="AlphaFoldDB" id="A0A0P1E7E9"/>
<organism evidence="1 2">
    <name type="scientific">Ruegeria atlantica</name>
    <dbReference type="NCBI Taxonomy" id="81569"/>
    <lineage>
        <taxon>Bacteria</taxon>
        <taxon>Pseudomonadati</taxon>
        <taxon>Pseudomonadota</taxon>
        <taxon>Alphaproteobacteria</taxon>
        <taxon>Rhodobacterales</taxon>
        <taxon>Roseobacteraceae</taxon>
        <taxon>Ruegeria</taxon>
    </lineage>
</organism>
<name>A0A0P1E7E9_9RHOB</name>
<evidence type="ECO:0000313" key="1">
    <source>
        <dbReference type="EMBL" id="CUH43961.1"/>
    </source>
</evidence>
<evidence type="ECO:0000313" key="2">
    <source>
        <dbReference type="Proteomes" id="UP000050786"/>
    </source>
</evidence>
<keyword evidence="2" id="KW-1185">Reference proteome</keyword>
<proteinExistence type="predicted"/>
<dbReference type="EMBL" id="CYPS01000043">
    <property type="protein sequence ID" value="CUH43961.1"/>
    <property type="molecule type" value="Genomic_DNA"/>
</dbReference>
<gene>
    <name evidence="1" type="ORF">RUM4293_02858</name>
</gene>
<reference evidence="2" key="1">
    <citation type="submission" date="2015-09" db="EMBL/GenBank/DDBJ databases">
        <authorList>
            <person name="Rodrigo-Torres L."/>
            <person name="Arahal D.R."/>
        </authorList>
    </citation>
    <scope>NUCLEOTIDE SEQUENCE [LARGE SCALE GENOMIC DNA]</scope>
    <source>
        <strain evidence="2">CECT 4293</strain>
    </source>
</reference>
<sequence>MLLQLSASGSKKSFAAHYLNSEYASEVGLGQ</sequence>
<protein>
    <submittedName>
        <fullName evidence="1">Uncharacterized protein</fullName>
    </submittedName>
</protein>
<dbReference type="Proteomes" id="UP000050786">
    <property type="component" value="Unassembled WGS sequence"/>
</dbReference>